<dbReference type="AlphaFoldDB" id="A0A1L9SB22"/>
<evidence type="ECO:0000313" key="4">
    <source>
        <dbReference type="Proteomes" id="UP000184188"/>
    </source>
</evidence>
<accession>A0A1L9SB22</accession>
<evidence type="ECO:0000256" key="1">
    <source>
        <dbReference type="SAM" id="MobiDB-lite"/>
    </source>
</evidence>
<dbReference type="GeneID" id="34610188"/>
<keyword evidence="4" id="KW-1185">Reference proteome</keyword>
<proteinExistence type="predicted"/>
<feature type="compositionally biased region" description="Low complexity" evidence="1">
    <location>
        <begin position="283"/>
        <end position="292"/>
    </location>
</feature>
<feature type="region of interest" description="Disordered" evidence="1">
    <location>
        <begin position="239"/>
        <end position="315"/>
    </location>
</feature>
<dbReference type="VEuPathDB" id="FungiDB:ASPZODRAFT_135182"/>
<feature type="chain" id="PRO_5013358683" evidence="2">
    <location>
        <begin position="21"/>
        <end position="346"/>
    </location>
</feature>
<organism evidence="3 4">
    <name type="scientific">Penicilliopsis zonata CBS 506.65</name>
    <dbReference type="NCBI Taxonomy" id="1073090"/>
    <lineage>
        <taxon>Eukaryota</taxon>
        <taxon>Fungi</taxon>
        <taxon>Dikarya</taxon>
        <taxon>Ascomycota</taxon>
        <taxon>Pezizomycotina</taxon>
        <taxon>Eurotiomycetes</taxon>
        <taxon>Eurotiomycetidae</taxon>
        <taxon>Eurotiales</taxon>
        <taxon>Aspergillaceae</taxon>
        <taxon>Penicilliopsis</taxon>
    </lineage>
</organism>
<gene>
    <name evidence="3" type="ORF">ASPZODRAFT_135182</name>
</gene>
<sequence>MSMLQWLVIKPLGILRSAFAWMIEKTVQSIRTIMSTIPKATRSVIEQLVVTPDRWDSYPTIDRSTIHNALFRNTDTTTRTTRCVLTDVTVTGDSRRTEISRSELTRCVVTRAKISRSQLEDTKVTDCEEVGRTKATRTQLNGATSVTRSDLDDTMVMGRSSMHRSTAVGSVVADSSQVERSTLDRVIMTRSRVNRATLTNCEMMQCEVYNTTFEGMTLKYGIWRDGDLVGRTCEEEVIARPKSTSSNNNELPRMGGMPSSSSPDEPTGEPSTSRPPEKNAHISDGVSVSSSSSEDEDLDERGPPPPYSDYHPEPARSFRVGNVIVEGADDENVRLFFGNVHARELM</sequence>
<dbReference type="RefSeq" id="XP_022578883.1">
    <property type="nucleotide sequence ID" value="XM_022723723.1"/>
</dbReference>
<feature type="compositionally biased region" description="Low complexity" evidence="1">
    <location>
        <begin position="254"/>
        <end position="263"/>
    </location>
</feature>
<dbReference type="Proteomes" id="UP000184188">
    <property type="component" value="Unassembled WGS sequence"/>
</dbReference>
<dbReference type="Gene3D" id="2.160.20.80">
    <property type="entry name" value="E3 ubiquitin-protein ligase SopA"/>
    <property type="match status" value="1"/>
</dbReference>
<feature type="signal peptide" evidence="2">
    <location>
        <begin position="1"/>
        <end position="20"/>
    </location>
</feature>
<evidence type="ECO:0000313" key="3">
    <source>
        <dbReference type="EMBL" id="OJJ44373.1"/>
    </source>
</evidence>
<reference evidence="4" key="1">
    <citation type="journal article" date="2017" name="Genome Biol.">
        <title>Comparative genomics reveals high biological diversity and specific adaptations in the industrially and medically important fungal genus Aspergillus.</title>
        <authorList>
            <person name="de Vries R.P."/>
            <person name="Riley R."/>
            <person name="Wiebenga A."/>
            <person name="Aguilar-Osorio G."/>
            <person name="Amillis S."/>
            <person name="Uchima C.A."/>
            <person name="Anderluh G."/>
            <person name="Asadollahi M."/>
            <person name="Askin M."/>
            <person name="Barry K."/>
            <person name="Battaglia E."/>
            <person name="Bayram O."/>
            <person name="Benocci T."/>
            <person name="Braus-Stromeyer S.A."/>
            <person name="Caldana C."/>
            <person name="Canovas D."/>
            <person name="Cerqueira G.C."/>
            <person name="Chen F."/>
            <person name="Chen W."/>
            <person name="Choi C."/>
            <person name="Clum A."/>
            <person name="Dos Santos R.A."/>
            <person name="Damasio A.R."/>
            <person name="Diallinas G."/>
            <person name="Emri T."/>
            <person name="Fekete E."/>
            <person name="Flipphi M."/>
            <person name="Freyberg S."/>
            <person name="Gallo A."/>
            <person name="Gournas C."/>
            <person name="Habgood R."/>
            <person name="Hainaut M."/>
            <person name="Harispe M.L."/>
            <person name="Henrissat B."/>
            <person name="Hilden K.S."/>
            <person name="Hope R."/>
            <person name="Hossain A."/>
            <person name="Karabika E."/>
            <person name="Karaffa L."/>
            <person name="Karanyi Z."/>
            <person name="Krasevec N."/>
            <person name="Kuo A."/>
            <person name="Kusch H."/>
            <person name="LaButti K."/>
            <person name="Lagendijk E.L."/>
            <person name="Lapidus A."/>
            <person name="Levasseur A."/>
            <person name="Lindquist E."/>
            <person name="Lipzen A."/>
            <person name="Logrieco A.F."/>
            <person name="MacCabe A."/>
            <person name="Maekelae M.R."/>
            <person name="Malavazi I."/>
            <person name="Melin P."/>
            <person name="Meyer V."/>
            <person name="Mielnichuk N."/>
            <person name="Miskei M."/>
            <person name="Molnar A.P."/>
            <person name="Mule G."/>
            <person name="Ngan C.Y."/>
            <person name="Orejas M."/>
            <person name="Orosz E."/>
            <person name="Ouedraogo J.P."/>
            <person name="Overkamp K.M."/>
            <person name="Park H.-S."/>
            <person name="Perrone G."/>
            <person name="Piumi F."/>
            <person name="Punt P.J."/>
            <person name="Ram A.F."/>
            <person name="Ramon A."/>
            <person name="Rauscher S."/>
            <person name="Record E."/>
            <person name="Riano-Pachon D.M."/>
            <person name="Robert V."/>
            <person name="Roehrig J."/>
            <person name="Ruller R."/>
            <person name="Salamov A."/>
            <person name="Salih N.S."/>
            <person name="Samson R.A."/>
            <person name="Sandor E."/>
            <person name="Sanguinetti M."/>
            <person name="Schuetze T."/>
            <person name="Sepcic K."/>
            <person name="Shelest E."/>
            <person name="Sherlock G."/>
            <person name="Sophianopoulou V."/>
            <person name="Squina F.M."/>
            <person name="Sun H."/>
            <person name="Susca A."/>
            <person name="Todd R.B."/>
            <person name="Tsang A."/>
            <person name="Unkles S.E."/>
            <person name="van de Wiele N."/>
            <person name="van Rossen-Uffink D."/>
            <person name="Oliveira J.V."/>
            <person name="Vesth T.C."/>
            <person name="Visser J."/>
            <person name="Yu J.-H."/>
            <person name="Zhou M."/>
            <person name="Andersen M.R."/>
            <person name="Archer D.B."/>
            <person name="Baker S.E."/>
            <person name="Benoit I."/>
            <person name="Brakhage A.A."/>
            <person name="Braus G.H."/>
            <person name="Fischer R."/>
            <person name="Frisvad J.C."/>
            <person name="Goldman G.H."/>
            <person name="Houbraken J."/>
            <person name="Oakley B."/>
            <person name="Pocsi I."/>
            <person name="Scazzocchio C."/>
            <person name="Seiboth B."/>
            <person name="vanKuyk P.A."/>
            <person name="Wortman J."/>
            <person name="Dyer P.S."/>
            <person name="Grigoriev I.V."/>
        </authorList>
    </citation>
    <scope>NUCLEOTIDE SEQUENCE [LARGE SCALE GENOMIC DNA]</scope>
    <source>
        <strain evidence="4">CBS 506.65</strain>
    </source>
</reference>
<dbReference type="STRING" id="1073090.A0A1L9SB22"/>
<name>A0A1L9SB22_9EURO</name>
<dbReference type="SUPFAM" id="SSF141571">
    <property type="entry name" value="Pentapeptide repeat-like"/>
    <property type="match status" value="1"/>
</dbReference>
<dbReference type="EMBL" id="KV878348">
    <property type="protein sequence ID" value="OJJ44373.1"/>
    <property type="molecule type" value="Genomic_DNA"/>
</dbReference>
<evidence type="ECO:0000256" key="2">
    <source>
        <dbReference type="SAM" id="SignalP"/>
    </source>
</evidence>
<dbReference type="OrthoDB" id="4187970at2759"/>
<keyword evidence="2" id="KW-0732">Signal</keyword>
<protein>
    <submittedName>
        <fullName evidence="3">Uncharacterized protein</fullName>
    </submittedName>
</protein>